<dbReference type="Pfam" id="PF05443">
    <property type="entry name" value="ROS_MUCR"/>
    <property type="match status" value="1"/>
</dbReference>
<dbReference type="RefSeq" id="WP_157871015.1">
    <property type="nucleotide sequence ID" value="NZ_JABEQG010000009.1"/>
</dbReference>
<dbReference type="Gene3D" id="1.10.10.1550">
    <property type="entry name" value="ROS/MUCR transcriptional regulator protein"/>
    <property type="match status" value="1"/>
</dbReference>
<accession>A0A7W4FEH8</accession>
<dbReference type="GO" id="GO:0003677">
    <property type="term" value="F:DNA binding"/>
    <property type="evidence" value="ECO:0007669"/>
    <property type="project" value="InterPro"/>
</dbReference>
<proteinExistence type="inferred from homology"/>
<sequence length="299" mass="32965">MADTSTDNIFTSPVGHITDMRISRLVGRLHTEFLPLQTPDAIIEQAGKVKDVTVALKRIAVNSPERLGAILGILSEMADVGIIRNMDDALQEALRIENKLPIEVIEGVRTMDATGPALPRRPYPSKPRVAPNVAYRKVNAVAPSGSAPGQGASQIPDLPSGQAEMPAKADYGREATLAAGDGVQPGMSLELPWKPRQWIAKRDHPTHPVQNSVREDSLTCLHCGEAFTMLKRHIENKHRQTPEAYRVYWGLPANYPMASEAYSEMKKAEAEISKFGSYDRRKRNQKKEAKGRGANSAWR</sequence>
<dbReference type="InterPro" id="IPR008807">
    <property type="entry name" value="ROS_MUCR"/>
</dbReference>
<organism evidence="3 4">
    <name type="scientific">Gluconacetobacter diazotrophicus</name>
    <name type="common">Acetobacter diazotrophicus</name>
    <dbReference type="NCBI Taxonomy" id="33996"/>
    <lineage>
        <taxon>Bacteria</taxon>
        <taxon>Pseudomonadati</taxon>
        <taxon>Pseudomonadota</taxon>
        <taxon>Alphaproteobacteria</taxon>
        <taxon>Acetobacterales</taxon>
        <taxon>Acetobacteraceae</taxon>
        <taxon>Gluconacetobacter</taxon>
    </lineage>
</organism>
<dbReference type="GO" id="GO:0006355">
    <property type="term" value="P:regulation of DNA-templated transcription"/>
    <property type="evidence" value="ECO:0007669"/>
    <property type="project" value="InterPro"/>
</dbReference>
<evidence type="ECO:0000256" key="2">
    <source>
        <dbReference type="SAM" id="MobiDB-lite"/>
    </source>
</evidence>
<evidence type="ECO:0000256" key="1">
    <source>
        <dbReference type="ARBA" id="ARBA00007031"/>
    </source>
</evidence>
<dbReference type="GO" id="GO:0008270">
    <property type="term" value="F:zinc ion binding"/>
    <property type="evidence" value="ECO:0007669"/>
    <property type="project" value="InterPro"/>
</dbReference>
<comment type="similarity">
    <text evidence="1">Belongs to the ros/MucR family.</text>
</comment>
<feature type="region of interest" description="Disordered" evidence="2">
    <location>
        <begin position="273"/>
        <end position="299"/>
    </location>
</feature>
<protein>
    <recommendedName>
        <fullName evidence="5">Transcriptional regulator, MucR family</fullName>
    </recommendedName>
</protein>
<dbReference type="AlphaFoldDB" id="A0A7W4FEH8"/>
<evidence type="ECO:0008006" key="5">
    <source>
        <dbReference type="Google" id="ProtNLM"/>
    </source>
</evidence>
<evidence type="ECO:0000313" key="4">
    <source>
        <dbReference type="Proteomes" id="UP000550787"/>
    </source>
</evidence>
<reference evidence="3 4" key="1">
    <citation type="submission" date="2020-04" db="EMBL/GenBank/DDBJ databases">
        <title>Description of novel Gluconacetobacter.</title>
        <authorList>
            <person name="Sombolestani A."/>
        </authorList>
    </citation>
    <scope>NUCLEOTIDE SEQUENCE [LARGE SCALE GENOMIC DNA]</scope>
    <source>
        <strain evidence="3 4">LMG 7603</strain>
    </source>
</reference>
<dbReference type="EMBL" id="JABEQG010000009">
    <property type="protein sequence ID" value="MBB2156044.1"/>
    <property type="molecule type" value="Genomic_DNA"/>
</dbReference>
<dbReference type="Proteomes" id="UP000550787">
    <property type="component" value="Unassembled WGS sequence"/>
</dbReference>
<dbReference type="InterPro" id="IPR041920">
    <property type="entry name" value="ROS/MUCR_sf"/>
</dbReference>
<name>A0A7W4FEH8_GLUDI</name>
<evidence type="ECO:0000313" key="3">
    <source>
        <dbReference type="EMBL" id="MBB2156044.1"/>
    </source>
</evidence>
<comment type="caution">
    <text evidence="3">The sequence shown here is derived from an EMBL/GenBank/DDBJ whole genome shotgun (WGS) entry which is preliminary data.</text>
</comment>
<gene>
    <name evidence="3" type="ORF">HLH33_06935</name>
</gene>